<organism evidence="2 3">
    <name type="scientific">Aedes albopictus</name>
    <name type="common">Asian tiger mosquito</name>
    <name type="synonym">Stegomyia albopicta</name>
    <dbReference type="NCBI Taxonomy" id="7160"/>
    <lineage>
        <taxon>Eukaryota</taxon>
        <taxon>Metazoa</taxon>
        <taxon>Ecdysozoa</taxon>
        <taxon>Arthropoda</taxon>
        <taxon>Hexapoda</taxon>
        <taxon>Insecta</taxon>
        <taxon>Pterygota</taxon>
        <taxon>Neoptera</taxon>
        <taxon>Endopterygota</taxon>
        <taxon>Diptera</taxon>
        <taxon>Nematocera</taxon>
        <taxon>Culicoidea</taxon>
        <taxon>Culicidae</taxon>
        <taxon>Culicinae</taxon>
        <taxon>Aedini</taxon>
        <taxon>Aedes</taxon>
        <taxon>Stegomyia</taxon>
    </lineage>
</organism>
<evidence type="ECO:0000256" key="1">
    <source>
        <dbReference type="SAM" id="MobiDB-lite"/>
    </source>
</evidence>
<dbReference type="Pfam" id="PF05380">
    <property type="entry name" value="Peptidase_A17"/>
    <property type="match status" value="1"/>
</dbReference>
<dbReference type="PANTHER" id="PTHR47331:SF5">
    <property type="entry name" value="RIBONUCLEASE H"/>
    <property type="match status" value="1"/>
</dbReference>
<dbReference type="Pfam" id="PF03564">
    <property type="entry name" value="DUF1759"/>
    <property type="match status" value="1"/>
</dbReference>
<dbReference type="InterPro" id="IPR008042">
    <property type="entry name" value="Retrotrans_Pao"/>
</dbReference>
<dbReference type="RefSeq" id="XP_062711345.1">
    <property type="nucleotide sequence ID" value="XM_062855361.1"/>
</dbReference>
<evidence type="ECO:0000313" key="2">
    <source>
        <dbReference type="EnsemblMetazoa" id="AALFPA23_000713.P607"/>
    </source>
</evidence>
<dbReference type="CDD" id="cd01644">
    <property type="entry name" value="RT_pepA17"/>
    <property type="match status" value="1"/>
</dbReference>
<feature type="compositionally biased region" description="Polar residues" evidence="1">
    <location>
        <begin position="347"/>
        <end position="360"/>
    </location>
</feature>
<accession>A0ABM1XLA4</accession>
<dbReference type="SUPFAM" id="SSF56672">
    <property type="entry name" value="DNA/RNA polymerases"/>
    <property type="match status" value="1"/>
</dbReference>
<dbReference type="Proteomes" id="UP000069940">
    <property type="component" value="Unassembled WGS sequence"/>
</dbReference>
<sequence length="1155" mass="131083">MNFDMKYYMLRACLSKRLNQKAQPDVPPAQPVTHTSHIRFPEINLPRFSGRLADGCVFRDAFDSAIGSRVEISNVEKFQYLKGLVAAKIIEPISISEDGYRDAWRALKLRYENKRQLIRCHIKSLFEVPSIKKESADELLNLVDRFEQQISVLRRLGEDTSSWDSLLVYQLSTRLDPHTLKEWESYCARLDSGNVANVLGGAAGDDSDDDDMPTYMSMVNYLQNYARVLQCVSPSPGSSRDPRVKPVKSAAHFSSSSSSQGVQSARKCEKCTQSHFLYHCPDFQKLSEQQRFEFVKVKKLCANCLRSTDHLAKSCQSKTCNRCHKKHHTLLHGAQFVLQPSSGPQESASVSLVAQPSAPSLAQPTPPPVVNVPASSSQNLSQPPRLSPVVGSHPPQRSTVPTVPGNLHFAMMAYDKENVHSLHNYGSLKEQSFYIMLPGSTINIWEWHIPETLRLADPTFHVSNEIDIILGAQFFFDTLRYGRIQLGEQLPVLKNSVLGWVVSGPCTIRDHDHADPRTCLISSAVHVEELLRKFWELETVHDTKGWSASDKFCEEHFLAKTTRTPEGRYVVGLSKREELVPQLDDNVYQAPRRFYSLERSLMTDPQKRDLYQDFIAQYIALGHMREVSEEELNVQPQFVLPHHGVLKPESITTKLRTVFDASCKSRSGLSLNDVLVPGPTIQQMLVEIVLRFRLYRFVVTADIEKMYRQILVHSSDQALQRILWRDDPELHLKVYQLLTITYGLNNSPFLAMRVLQQMATDEECRFPLAARIALQDFYVDNLLTGFNDAEHLKVIVREMIGLLDAGGFPLRQWSSNCQDVLDIVPQNLRETRTLLELDRDTSVNALGLRWEPATDQLSFKLPNWKENRQITKRTVLSQMSSLFDPLGLLGPTIVRAKIIMQALWKRQLEWDTPLPVQFEKEWISYQRDLDHLEGFRIPRLVMLSPHQTLEIHGFSDASLQAYGACAYIRSIMLNGQCYTQLLTAKSRVAPLSSKSIPRLELPAALLLSHLLAQIQKSTSLVAPVYLWTDSTITLDWISAPPSTWKTFCNRVAEIQELTAAASWNHVPSEDNPADLLSRGTSLENLVESSLWWNGPIWIRSSSEPWPKKYVSRKQNPEDPELRKVVALPVFTEPEDIIDRGGSGSSRTLVCRKVIA</sequence>
<protein>
    <recommendedName>
        <fullName evidence="4">Peptidase aspartic putative domain-containing protein</fullName>
    </recommendedName>
</protein>
<dbReference type="GeneID" id="115270984"/>
<feature type="region of interest" description="Disordered" evidence="1">
    <location>
        <begin position="347"/>
        <end position="398"/>
    </location>
</feature>
<reference evidence="2" key="2">
    <citation type="submission" date="2025-05" db="UniProtKB">
        <authorList>
            <consortium name="EnsemblMetazoa"/>
        </authorList>
    </citation>
    <scope>IDENTIFICATION</scope>
    <source>
        <strain evidence="2">Foshan</strain>
    </source>
</reference>
<dbReference type="InterPro" id="IPR043502">
    <property type="entry name" value="DNA/RNA_pol_sf"/>
</dbReference>
<name>A0ABM1XLA4_AEDAL</name>
<evidence type="ECO:0008006" key="4">
    <source>
        <dbReference type="Google" id="ProtNLM"/>
    </source>
</evidence>
<evidence type="ECO:0000313" key="3">
    <source>
        <dbReference type="Proteomes" id="UP000069940"/>
    </source>
</evidence>
<dbReference type="InterPro" id="IPR005312">
    <property type="entry name" value="DUF1759"/>
</dbReference>
<dbReference type="PANTHER" id="PTHR47331">
    <property type="entry name" value="PHD-TYPE DOMAIN-CONTAINING PROTEIN"/>
    <property type="match status" value="1"/>
</dbReference>
<keyword evidence="3" id="KW-1185">Reference proteome</keyword>
<proteinExistence type="predicted"/>
<feature type="region of interest" description="Disordered" evidence="1">
    <location>
        <begin position="234"/>
        <end position="257"/>
    </location>
</feature>
<dbReference type="EnsemblMetazoa" id="AALFPA23_000713.R607">
    <property type="protein sequence ID" value="AALFPA23_000713.P607"/>
    <property type="gene ID" value="AALFPA23_000713"/>
</dbReference>
<reference evidence="3" key="1">
    <citation type="journal article" date="2015" name="Proc. Natl. Acad. Sci. U.S.A.">
        <title>Genome sequence of the Asian Tiger mosquito, Aedes albopictus, reveals insights into its biology, genetics, and evolution.</title>
        <authorList>
            <person name="Chen X.G."/>
            <person name="Jiang X."/>
            <person name="Gu J."/>
            <person name="Xu M."/>
            <person name="Wu Y."/>
            <person name="Deng Y."/>
            <person name="Zhang C."/>
            <person name="Bonizzoni M."/>
            <person name="Dermauw W."/>
            <person name="Vontas J."/>
            <person name="Armbruster P."/>
            <person name="Huang X."/>
            <person name="Yang Y."/>
            <person name="Zhang H."/>
            <person name="He W."/>
            <person name="Peng H."/>
            <person name="Liu Y."/>
            <person name="Wu K."/>
            <person name="Chen J."/>
            <person name="Lirakis M."/>
            <person name="Topalis P."/>
            <person name="Van Leeuwen T."/>
            <person name="Hall A.B."/>
            <person name="Jiang X."/>
            <person name="Thorpe C."/>
            <person name="Mueller R.L."/>
            <person name="Sun C."/>
            <person name="Waterhouse R.M."/>
            <person name="Yan G."/>
            <person name="Tu Z.J."/>
            <person name="Fang X."/>
            <person name="James A.A."/>
        </authorList>
    </citation>
    <scope>NUCLEOTIDE SEQUENCE [LARGE SCALE GENOMIC DNA]</scope>
    <source>
        <strain evidence="3">Foshan</strain>
    </source>
</reference>